<dbReference type="GO" id="GO:0005615">
    <property type="term" value="C:extracellular space"/>
    <property type="evidence" value="ECO:0007669"/>
    <property type="project" value="TreeGrafter"/>
</dbReference>
<evidence type="ECO:0000256" key="1">
    <source>
        <dbReference type="ARBA" id="ARBA00023157"/>
    </source>
</evidence>
<comment type="function">
    <text evidence="2">Lectin involved in innate immunity. Agglutinates all types of human erythrocytes, Gram-positive and Gram-negative bacteria. Has a stronger agglutinating activity towards Gram-negative bacteria than towards Gram-positive bacteria. Specifically recognizes acetyl group-containing substances on agglutinated cells. The hemagglutinating activity was inhibited by EDTA, acetyl group-containing mono- and disaccharides, N-acetyl derivatives of amino acids, other acetyl group-containing substances, propionamide and benzamide. Enhances the antimicrobial activity of big defensin against Gram-positive bacteria but not against Gram-negative bacteria.</text>
</comment>
<dbReference type="EMBL" id="GAMC01001755">
    <property type="protein sequence ID" value="JAC04801.1"/>
    <property type="molecule type" value="mRNA"/>
</dbReference>
<evidence type="ECO:0000259" key="4">
    <source>
        <dbReference type="PROSITE" id="PS51406"/>
    </source>
</evidence>
<evidence type="ECO:0000313" key="5">
    <source>
        <dbReference type="EMBL" id="CAD6998842.1"/>
    </source>
</evidence>
<sequence>MAYLAVITLLTLSALCLHIATCLPQNQLSSSGNVSPFITYLCDDDLLKTTSNKMDLLNLKFENHNLRLQSDFNAMREQLLREIKTNLELMELKAKNVCTEQCKSNEVIPPPPPLLKAASTCAEAMLKPNGEYAPSGVYELYLPEYLPQPFSVYCLQDTDGGGPWTIIQRRQNNDTDFYRGWYEYVNGFGDLESNFWLGLDKIYALTQSHMYNLWFQLENFQNEKRYAKYESFAIDGASGKYALSVLGEFSGTAGDSFTPHRGEKFTTKDSDNDQWGENCAKQYTGAWWYQKCHASNLNGLYYGGEFPKDQYAKGVVWHSWLGHYYSLKYVHMAMRPRKLL</sequence>
<feature type="domain" description="Fibrinogen C-terminal" evidence="4">
    <location>
        <begin position="112"/>
        <end position="338"/>
    </location>
</feature>
<reference evidence="6" key="2">
    <citation type="journal article" date="2014" name="BMC Genomics">
        <title>A genomic perspective to assessing quality of mass-reared SIT flies used in Mediterranean fruit fly (Ceratitis capitata) eradication in California.</title>
        <authorList>
            <person name="Calla B."/>
            <person name="Hall B."/>
            <person name="Hou S."/>
            <person name="Geib S.M."/>
        </authorList>
    </citation>
    <scope>NUCLEOTIDE SEQUENCE</scope>
</reference>
<dbReference type="InterPro" id="IPR020837">
    <property type="entry name" value="Fibrinogen_CS"/>
</dbReference>
<dbReference type="EMBL" id="CAJHJT010000012">
    <property type="protein sequence ID" value="CAD6998842.1"/>
    <property type="molecule type" value="Genomic_DNA"/>
</dbReference>
<feature type="chain" id="PRO_5033708399" evidence="3">
    <location>
        <begin position="23"/>
        <end position="340"/>
    </location>
</feature>
<dbReference type="OrthoDB" id="6145874at2759"/>
<name>W8BTX1_CERCA</name>
<dbReference type="SUPFAM" id="SSF56496">
    <property type="entry name" value="Fibrinogen C-terminal domain-like"/>
    <property type="match status" value="1"/>
</dbReference>
<dbReference type="InterPro" id="IPR050373">
    <property type="entry name" value="Fibrinogen_C-term_domain"/>
</dbReference>
<evidence type="ECO:0000256" key="3">
    <source>
        <dbReference type="SAM" id="SignalP"/>
    </source>
</evidence>
<evidence type="ECO:0000313" key="6">
    <source>
        <dbReference type="EMBL" id="JAC04801.1"/>
    </source>
</evidence>
<accession>W8BTX1</accession>
<dbReference type="Proteomes" id="UP000606786">
    <property type="component" value="Unassembled WGS sequence"/>
</dbReference>
<dbReference type="CDD" id="cd00087">
    <property type="entry name" value="FReD"/>
    <property type="match status" value="1"/>
</dbReference>
<gene>
    <name evidence="6" type="primary">FBCD1</name>
    <name evidence="5" type="ORF">CCAP1982_LOCUS7391</name>
</gene>
<dbReference type="InterPro" id="IPR036056">
    <property type="entry name" value="Fibrinogen-like_C"/>
</dbReference>
<dbReference type="Gene3D" id="3.90.215.10">
    <property type="entry name" value="Gamma Fibrinogen, chain A, domain 1"/>
    <property type="match status" value="1"/>
</dbReference>
<dbReference type="PANTHER" id="PTHR19143">
    <property type="entry name" value="FIBRINOGEN/TENASCIN/ANGIOPOEITIN"/>
    <property type="match status" value="1"/>
</dbReference>
<evidence type="ECO:0000313" key="7">
    <source>
        <dbReference type="Proteomes" id="UP000606786"/>
    </source>
</evidence>
<reference evidence="5" key="3">
    <citation type="submission" date="2020-11" db="EMBL/GenBank/DDBJ databases">
        <authorList>
            <person name="Whitehead M."/>
        </authorList>
    </citation>
    <scope>NUCLEOTIDE SEQUENCE</scope>
    <source>
        <strain evidence="5">EGII</strain>
    </source>
</reference>
<feature type="signal peptide" evidence="3">
    <location>
        <begin position="1"/>
        <end position="22"/>
    </location>
</feature>
<dbReference type="InterPro" id="IPR002181">
    <property type="entry name" value="Fibrinogen_a/b/g_C_dom"/>
</dbReference>
<protein>
    <submittedName>
        <fullName evidence="5">(Mediterranean fruit fly) hypothetical protein</fullName>
    </submittedName>
    <submittedName>
        <fullName evidence="6">Fibrinogen C domain-containing protein 1</fullName>
    </submittedName>
</protein>
<dbReference type="PROSITE" id="PS51406">
    <property type="entry name" value="FIBRINOGEN_C_2"/>
    <property type="match status" value="1"/>
</dbReference>
<dbReference type="InterPro" id="IPR014716">
    <property type="entry name" value="Fibrinogen_a/b/g_C_1"/>
</dbReference>
<proteinExistence type="evidence at transcript level"/>
<dbReference type="FunFam" id="3.90.215.10:FF:000001">
    <property type="entry name" value="Tenascin isoform 1"/>
    <property type="match status" value="1"/>
</dbReference>
<dbReference type="SMART" id="SM00186">
    <property type="entry name" value="FBG"/>
    <property type="match status" value="1"/>
</dbReference>
<keyword evidence="7" id="KW-1185">Reference proteome</keyword>
<keyword evidence="1" id="KW-1015">Disulfide bond</keyword>
<evidence type="ECO:0000256" key="2">
    <source>
        <dbReference type="ARBA" id="ARBA00053344"/>
    </source>
</evidence>
<reference evidence="6" key="1">
    <citation type="submission" date="2013-07" db="EMBL/GenBank/DDBJ databases">
        <authorList>
            <person name="Geib S."/>
        </authorList>
    </citation>
    <scope>NUCLEOTIDE SEQUENCE</scope>
</reference>
<dbReference type="GO" id="GO:0030246">
    <property type="term" value="F:carbohydrate binding"/>
    <property type="evidence" value="ECO:0007669"/>
    <property type="project" value="UniProtKB-ARBA"/>
</dbReference>
<dbReference type="AlphaFoldDB" id="W8BTX1"/>
<keyword evidence="3" id="KW-0732">Signal</keyword>
<dbReference type="Pfam" id="PF00147">
    <property type="entry name" value="Fibrinogen_C"/>
    <property type="match status" value="1"/>
</dbReference>
<dbReference type="PROSITE" id="PS00514">
    <property type="entry name" value="FIBRINOGEN_C_1"/>
    <property type="match status" value="1"/>
</dbReference>
<organism evidence="6">
    <name type="scientific">Ceratitis capitata</name>
    <name type="common">Mediterranean fruit fly</name>
    <name type="synonym">Tephritis capitata</name>
    <dbReference type="NCBI Taxonomy" id="7213"/>
    <lineage>
        <taxon>Eukaryota</taxon>
        <taxon>Metazoa</taxon>
        <taxon>Ecdysozoa</taxon>
        <taxon>Arthropoda</taxon>
        <taxon>Hexapoda</taxon>
        <taxon>Insecta</taxon>
        <taxon>Pterygota</taxon>
        <taxon>Neoptera</taxon>
        <taxon>Endopterygota</taxon>
        <taxon>Diptera</taxon>
        <taxon>Brachycera</taxon>
        <taxon>Muscomorpha</taxon>
        <taxon>Tephritoidea</taxon>
        <taxon>Tephritidae</taxon>
        <taxon>Ceratitis</taxon>
        <taxon>Ceratitis</taxon>
    </lineage>
</organism>